<accession>F2NXM5</accession>
<dbReference type="Gene3D" id="2.30.31.70">
    <property type="match status" value="1"/>
</dbReference>
<dbReference type="GO" id="GO:0003677">
    <property type="term" value="F:DNA binding"/>
    <property type="evidence" value="ECO:0007669"/>
    <property type="project" value="InterPro"/>
</dbReference>
<dbReference type="HOGENOM" id="CLU_180137_1_0_12"/>
<dbReference type="InterPro" id="IPR003173">
    <property type="entry name" value="PC4_C"/>
</dbReference>
<evidence type="ECO:0000313" key="3">
    <source>
        <dbReference type="Proteomes" id="UP000006852"/>
    </source>
</evidence>
<gene>
    <name evidence="2" type="ordered locus">Tresu_2368</name>
</gene>
<dbReference type="InterPro" id="IPR017154">
    <property type="entry name" value="PC4-like"/>
</dbReference>
<dbReference type="STRING" id="869209.Tresu_2368"/>
<dbReference type="AlphaFoldDB" id="F2NXM5"/>
<evidence type="ECO:0000259" key="1">
    <source>
        <dbReference type="Pfam" id="PF02229"/>
    </source>
</evidence>
<dbReference type="Pfam" id="PF02229">
    <property type="entry name" value="PC4"/>
    <property type="match status" value="1"/>
</dbReference>
<proteinExistence type="predicted"/>
<reference evidence="3" key="2">
    <citation type="submission" date="2011-04" db="EMBL/GenBank/DDBJ databases">
        <title>The complete genome of chromosome of Treponema succinifaciens DSM 2489.</title>
        <authorList>
            <person name="Lucas S."/>
            <person name="Copeland A."/>
            <person name="Lapidus A."/>
            <person name="Bruce D."/>
            <person name="Goodwin L."/>
            <person name="Pitluck S."/>
            <person name="Peters L."/>
            <person name="Kyrpides N."/>
            <person name="Mavromatis K."/>
            <person name="Ivanova N."/>
            <person name="Ovchinnikova G."/>
            <person name="Teshima H."/>
            <person name="Detter J.C."/>
            <person name="Tapia R."/>
            <person name="Han C."/>
            <person name="Land M."/>
            <person name="Hauser L."/>
            <person name="Markowitz V."/>
            <person name="Cheng J.-F."/>
            <person name="Hugenholtz P."/>
            <person name="Woyke T."/>
            <person name="Wu D."/>
            <person name="Gronow S."/>
            <person name="Wellnitz S."/>
            <person name="Brambilla E."/>
            <person name="Klenk H.-P."/>
            <person name="Eisen J.A."/>
        </authorList>
    </citation>
    <scope>NUCLEOTIDE SEQUENCE [LARGE SCALE GENOMIC DNA]</scope>
    <source>
        <strain evidence="3">ATCC 33096 / DSM 2489 / 6091</strain>
    </source>
</reference>
<dbReference type="GO" id="GO:0006355">
    <property type="term" value="P:regulation of DNA-templated transcription"/>
    <property type="evidence" value="ECO:0007669"/>
    <property type="project" value="InterPro"/>
</dbReference>
<sequence>MAMSEGFTPPDIKKNIGVLSTSKSGWNLELNFVSWGDRPAKYDIRSWDSEHQKMGKGVTFTKDELCALKNLLNGMEELN</sequence>
<dbReference type="RefSeq" id="WP_013702483.1">
    <property type="nucleotide sequence ID" value="NC_015385.1"/>
</dbReference>
<dbReference type="EMBL" id="CP002631">
    <property type="protein sequence ID" value="AEB15231.1"/>
    <property type="molecule type" value="Genomic_DNA"/>
</dbReference>
<dbReference type="Proteomes" id="UP000006852">
    <property type="component" value="Chromosome"/>
</dbReference>
<keyword evidence="3" id="KW-1185">Reference proteome</keyword>
<dbReference type="PIRSF" id="PIRSF037246">
    <property type="entry name" value="UCP037246"/>
    <property type="match status" value="1"/>
</dbReference>
<reference evidence="2 3" key="1">
    <citation type="journal article" date="2011" name="Stand. Genomic Sci.">
        <title>Complete genome sequence of Treponema succinifaciens type strain (6091).</title>
        <authorList>
            <person name="Han C."/>
            <person name="Gronow S."/>
            <person name="Teshima H."/>
            <person name="Lapidus A."/>
            <person name="Nolan M."/>
            <person name="Lucas S."/>
            <person name="Hammon N."/>
            <person name="Deshpande S."/>
            <person name="Cheng J.F."/>
            <person name="Zeytun A."/>
            <person name="Tapia R."/>
            <person name="Goodwin L."/>
            <person name="Pitluck S."/>
            <person name="Liolios K."/>
            <person name="Pagani I."/>
            <person name="Ivanova N."/>
            <person name="Mavromatis K."/>
            <person name="Mikhailova N."/>
            <person name="Huntemann M."/>
            <person name="Pati A."/>
            <person name="Chen A."/>
            <person name="Palaniappan K."/>
            <person name="Land M."/>
            <person name="Hauser L."/>
            <person name="Brambilla E.M."/>
            <person name="Rohde M."/>
            <person name="Goker M."/>
            <person name="Woyke T."/>
            <person name="Bristow J."/>
            <person name="Eisen J.A."/>
            <person name="Markowitz V."/>
            <person name="Hugenholtz P."/>
            <person name="Kyrpides N.C."/>
            <person name="Klenk H.P."/>
            <person name="Detter J.C."/>
        </authorList>
    </citation>
    <scope>NUCLEOTIDE SEQUENCE [LARGE SCALE GENOMIC DNA]</scope>
    <source>
        <strain evidence="3">ATCC 33096 / DSM 2489 / 6091</strain>
    </source>
</reference>
<name>F2NXM5_TRES6</name>
<dbReference type="KEGG" id="tsu:Tresu_2368"/>
<evidence type="ECO:0000313" key="2">
    <source>
        <dbReference type="EMBL" id="AEB15231.1"/>
    </source>
</evidence>
<dbReference type="GeneID" id="302999480"/>
<organism evidence="2 3">
    <name type="scientific">Treponema succinifaciens (strain ATCC 33096 / DSM 2489 / 6091)</name>
    <dbReference type="NCBI Taxonomy" id="869209"/>
    <lineage>
        <taxon>Bacteria</taxon>
        <taxon>Pseudomonadati</taxon>
        <taxon>Spirochaetota</taxon>
        <taxon>Spirochaetia</taxon>
        <taxon>Spirochaetales</taxon>
        <taxon>Treponemataceae</taxon>
        <taxon>Treponema</taxon>
    </lineage>
</organism>
<dbReference type="eggNOG" id="COG4443">
    <property type="taxonomic scope" value="Bacteria"/>
</dbReference>
<feature type="domain" description="Transcriptional coactivator p15 (PC4) C-terminal" evidence="1">
    <location>
        <begin position="24"/>
        <end position="70"/>
    </location>
</feature>
<protein>
    <submittedName>
        <fullName evidence="2">Uncharacterized conserved protein UCP037246</fullName>
    </submittedName>
</protein>